<sequence length="68" mass="7452">MEVCRAWIRSLMVCAEAEGVALRSEDSLGLRKILLASSWDAMVLELREQEQGPDTDAANVDTVLMAEG</sequence>
<organism evidence="1 2">
    <name type="scientific">Pleurodeles waltl</name>
    <name type="common">Iberian ribbed newt</name>
    <dbReference type="NCBI Taxonomy" id="8319"/>
    <lineage>
        <taxon>Eukaryota</taxon>
        <taxon>Metazoa</taxon>
        <taxon>Chordata</taxon>
        <taxon>Craniata</taxon>
        <taxon>Vertebrata</taxon>
        <taxon>Euteleostomi</taxon>
        <taxon>Amphibia</taxon>
        <taxon>Batrachia</taxon>
        <taxon>Caudata</taxon>
        <taxon>Salamandroidea</taxon>
        <taxon>Salamandridae</taxon>
        <taxon>Pleurodelinae</taxon>
        <taxon>Pleurodeles</taxon>
    </lineage>
</organism>
<name>A0AAV7KXN7_PLEWA</name>
<reference evidence="1" key="1">
    <citation type="journal article" date="2022" name="bioRxiv">
        <title>Sequencing and chromosome-scale assembly of the giantPleurodeles waltlgenome.</title>
        <authorList>
            <person name="Brown T."/>
            <person name="Elewa A."/>
            <person name="Iarovenko S."/>
            <person name="Subramanian E."/>
            <person name="Araus A.J."/>
            <person name="Petzold A."/>
            <person name="Susuki M."/>
            <person name="Suzuki K.-i.T."/>
            <person name="Hayashi T."/>
            <person name="Toyoda A."/>
            <person name="Oliveira C."/>
            <person name="Osipova E."/>
            <person name="Leigh N.D."/>
            <person name="Simon A."/>
            <person name="Yun M.H."/>
        </authorList>
    </citation>
    <scope>NUCLEOTIDE SEQUENCE</scope>
    <source>
        <strain evidence="1">20211129_DDA</strain>
        <tissue evidence="1">Liver</tissue>
    </source>
</reference>
<proteinExistence type="predicted"/>
<dbReference type="EMBL" id="JANPWB010000016">
    <property type="protein sequence ID" value="KAJ1081813.1"/>
    <property type="molecule type" value="Genomic_DNA"/>
</dbReference>
<gene>
    <name evidence="1" type="ORF">NDU88_001988</name>
</gene>
<comment type="caution">
    <text evidence="1">The sequence shown here is derived from an EMBL/GenBank/DDBJ whole genome shotgun (WGS) entry which is preliminary data.</text>
</comment>
<evidence type="ECO:0000313" key="2">
    <source>
        <dbReference type="Proteomes" id="UP001066276"/>
    </source>
</evidence>
<keyword evidence="2" id="KW-1185">Reference proteome</keyword>
<dbReference type="AlphaFoldDB" id="A0AAV7KXN7"/>
<evidence type="ECO:0000313" key="1">
    <source>
        <dbReference type="EMBL" id="KAJ1081813.1"/>
    </source>
</evidence>
<protein>
    <submittedName>
        <fullName evidence="1">Uncharacterized protein</fullName>
    </submittedName>
</protein>
<dbReference type="Proteomes" id="UP001066276">
    <property type="component" value="Chromosome 12"/>
</dbReference>
<accession>A0AAV7KXN7</accession>